<dbReference type="EMBL" id="JACNYK010000002">
    <property type="protein sequence ID" value="MBD1425568.1"/>
    <property type="molecule type" value="Genomic_DNA"/>
</dbReference>
<dbReference type="InterPro" id="IPR000659">
    <property type="entry name" value="Pyridox_Oxase"/>
</dbReference>
<dbReference type="InterPro" id="IPR011576">
    <property type="entry name" value="Pyridox_Oxase_N"/>
</dbReference>
<evidence type="ECO:0000259" key="6">
    <source>
        <dbReference type="Pfam" id="PF01243"/>
    </source>
</evidence>
<dbReference type="PANTHER" id="PTHR10851:SF0">
    <property type="entry name" value="PYRIDOXINE-5'-PHOSPHATE OXIDASE"/>
    <property type="match status" value="1"/>
</dbReference>
<evidence type="ECO:0000259" key="7">
    <source>
        <dbReference type="Pfam" id="PF10590"/>
    </source>
</evidence>
<dbReference type="HAMAP" id="MF_01629">
    <property type="entry name" value="PdxH"/>
    <property type="match status" value="1"/>
</dbReference>
<dbReference type="PANTHER" id="PTHR10851">
    <property type="entry name" value="PYRIDOXINE-5-PHOSPHATE OXIDASE"/>
    <property type="match status" value="1"/>
</dbReference>
<feature type="domain" description="Pyridoxamine 5'-phosphate oxidase N-terminal" evidence="6">
    <location>
        <begin position="38"/>
        <end position="162"/>
    </location>
</feature>
<keyword evidence="3 5" id="KW-0288">FMN</keyword>
<comment type="pathway">
    <text evidence="5">Cofactor metabolism; pyridoxal 5'-phosphate salvage; pyridoxal 5'-phosphate from pyridoxamine 5'-phosphate: step 1/1.</text>
</comment>
<comment type="cofactor">
    <cofactor evidence="5">
        <name>FMN</name>
        <dbReference type="ChEBI" id="CHEBI:58210"/>
    </cofactor>
    <text evidence="5">Binds 1 FMN per subunit.</text>
</comment>
<comment type="pathway">
    <text evidence="5">Cofactor metabolism; pyridoxal 5'-phosphate salvage; pyridoxal 5'-phosphate from pyridoxine 5'-phosphate: step 1/1.</text>
</comment>
<dbReference type="Gene3D" id="2.30.110.10">
    <property type="entry name" value="Electron Transport, Fmn-binding Protein, Chain A"/>
    <property type="match status" value="1"/>
</dbReference>
<feature type="binding site" evidence="5">
    <location>
        <position position="190"/>
    </location>
    <ligand>
        <name>FMN</name>
        <dbReference type="ChEBI" id="CHEBI:58210"/>
    </ligand>
</feature>
<feature type="binding site" evidence="5">
    <location>
        <begin position="196"/>
        <end position="198"/>
    </location>
    <ligand>
        <name>substrate</name>
    </ligand>
</feature>
<dbReference type="SUPFAM" id="SSF50475">
    <property type="entry name" value="FMN-binding split barrel"/>
    <property type="match status" value="1"/>
</dbReference>
<comment type="caution">
    <text evidence="8">The sequence shown here is derived from an EMBL/GenBank/DDBJ whole genome shotgun (WGS) entry which is preliminary data.</text>
</comment>
<protein>
    <recommendedName>
        <fullName evidence="5">Pyridoxine/pyridoxamine 5'-phosphate oxidase</fullName>
        <ecNumber evidence="5">1.4.3.5</ecNumber>
    </recommendedName>
    <alternativeName>
        <fullName evidence="5">PNP/PMP oxidase</fullName>
        <shortName evidence="5">PNPOx</shortName>
    </alternativeName>
    <alternativeName>
        <fullName evidence="5">Pyridoxal 5'-phosphate synthase</fullName>
    </alternativeName>
</protein>
<evidence type="ECO:0000256" key="2">
    <source>
        <dbReference type="ARBA" id="ARBA00022630"/>
    </source>
</evidence>
<dbReference type="Proteomes" id="UP000606494">
    <property type="component" value="Unassembled WGS sequence"/>
</dbReference>
<evidence type="ECO:0000313" key="9">
    <source>
        <dbReference type="Proteomes" id="UP000606494"/>
    </source>
</evidence>
<comment type="catalytic activity">
    <reaction evidence="5">
        <text>pyridoxine 5'-phosphate + O2 = pyridoxal 5'-phosphate + H2O2</text>
        <dbReference type="Rhea" id="RHEA:15149"/>
        <dbReference type="ChEBI" id="CHEBI:15379"/>
        <dbReference type="ChEBI" id="CHEBI:16240"/>
        <dbReference type="ChEBI" id="CHEBI:58589"/>
        <dbReference type="ChEBI" id="CHEBI:597326"/>
        <dbReference type="EC" id="1.4.3.5"/>
    </reaction>
</comment>
<dbReference type="InterPro" id="IPR019576">
    <property type="entry name" value="Pyridoxamine_oxidase_dimer_C"/>
</dbReference>
<keyword evidence="5" id="KW-0664">Pyridoxine biosynthesis</keyword>
<proteinExistence type="inferred from homology"/>
<dbReference type="Pfam" id="PF10590">
    <property type="entry name" value="PNP_phzG_C"/>
    <property type="match status" value="1"/>
</dbReference>
<evidence type="ECO:0000256" key="3">
    <source>
        <dbReference type="ARBA" id="ARBA00022643"/>
    </source>
</evidence>
<feature type="binding site" evidence="5">
    <location>
        <position position="86"/>
    </location>
    <ligand>
        <name>FMN</name>
        <dbReference type="ChEBI" id="CHEBI:58210"/>
    </ligand>
</feature>
<dbReference type="NCBIfam" id="NF004231">
    <property type="entry name" value="PRK05679.1"/>
    <property type="match status" value="1"/>
</dbReference>
<sequence>MSIIHKDIAAIREDYCKYKLDENEVLSNPIEQFQRWFDEARHAEVLEPNAMVLATIGDDGFPSSRVVLLKDIKPAGFSFFTNYHSKKGQAMAKQKKVSLLLFWPELQRQVRIEGWAEKLPSEDSDEYFASRPRGSRIGAVASPQSQVISDRKMLETRVDELTAEYADNVTIERPAFWGGYLVSPLRMEFWQGRSNRLHDRIEYVFRQGDWIIQRLAP</sequence>
<gene>
    <name evidence="5 8" type="primary">pdxH</name>
    <name evidence="8" type="ORF">H8B17_08250</name>
</gene>
<evidence type="ECO:0000313" key="8">
    <source>
        <dbReference type="EMBL" id="MBD1425568.1"/>
    </source>
</evidence>
<feature type="binding site" evidence="5">
    <location>
        <position position="200"/>
    </location>
    <ligand>
        <name>FMN</name>
        <dbReference type="ChEBI" id="CHEBI:58210"/>
    </ligand>
</feature>
<accession>A0ABR7Y2N8</accession>
<dbReference type="InterPro" id="IPR012349">
    <property type="entry name" value="Split_barrel_FMN-bd"/>
</dbReference>
<dbReference type="InterPro" id="IPR019740">
    <property type="entry name" value="Pyridox_Oxase_CS"/>
</dbReference>
<evidence type="ECO:0000256" key="5">
    <source>
        <dbReference type="HAMAP-Rule" id="MF_01629"/>
    </source>
</evidence>
<feature type="binding site" evidence="5">
    <location>
        <begin position="144"/>
        <end position="145"/>
    </location>
    <ligand>
        <name>FMN</name>
        <dbReference type="ChEBI" id="CHEBI:58210"/>
    </ligand>
</feature>
<dbReference type="PIRSF" id="PIRSF000190">
    <property type="entry name" value="Pyd_amn-ph_oxd"/>
    <property type="match status" value="1"/>
</dbReference>
<keyword evidence="2 5" id="KW-0285">Flavoprotein</keyword>
<organism evidence="8 9">
    <name type="scientific">Sphingobacterium arenae</name>
    <dbReference type="NCBI Taxonomy" id="1280598"/>
    <lineage>
        <taxon>Bacteria</taxon>
        <taxon>Pseudomonadati</taxon>
        <taxon>Bacteroidota</taxon>
        <taxon>Sphingobacteriia</taxon>
        <taxon>Sphingobacteriales</taxon>
        <taxon>Sphingobacteriaceae</taxon>
        <taxon>Sphingobacterium</taxon>
    </lineage>
</organism>
<feature type="binding site" evidence="5">
    <location>
        <begin position="80"/>
        <end position="81"/>
    </location>
    <ligand>
        <name>FMN</name>
        <dbReference type="ChEBI" id="CHEBI:58210"/>
    </ligand>
</feature>
<feature type="binding site" evidence="5">
    <location>
        <position position="135"/>
    </location>
    <ligand>
        <name>substrate</name>
    </ligand>
</feature>
<comment type="function">
    <text evidence="5">Catalyzes the oxidation of either pyridoxine 5'-phosphate (PNP) or pyridoxamine 5'-phosphate (PMP) into pyridoxal 5'-phosphate (PLP).</text>
</comment>
<feature type="binding site" evidence="5">
    <location>
        <position position="87"/>
    </location>
    <ligand>
        <name>FMN</name>
        <dbReference type="ChEBI" id="CHEBI:58210"/>
    </ligand>
</feature>
<comment type="catalytic activity">
    <reaction evidence="5">
        <text>pyridoxamine 5'-phosphate + O2 + H2O = pyridoxal 5'-phosphate + H2O2 + NH4(+)</text>
        <dbReference type="Rhea" id="RHEA:15817"/>
        <dbReference type="ChEBI" id="CHEBI:15377"/>
        <dbReference type="ChEBI" id="CHEBI:15379"/>
        <dbReference type="ChEBI" id="CHEBI:16240"/>
        <dbReference type="ChEBI" id="CHEBI:28938"/>
        <dbReference type="ChEBI" id="CHEBI:58451"/>
        <dbReference type="ChEBI" id="CHEBI:597326"/>
        <dbReference type="EC" id="1.4.3.5"/>
    </reaction>
</comment>
<keyword evidence="9" id="KW-1185">Reference proteome</keyword>
<dbReference type="Pfam" id="PF01243">
    <property type="entry name" value="PNPOx_N"/>
    <property type="match status" value="1"/>
</dbReference>
<dbReference type="GO" id="GO:0004733">
    <property type="term" value="F:pyridoxamine phosphate oxidase activity"/>
    <property type="evidence" value="ECO:0007669"/>
    <property type="project" value="UniProtKB-EC"/>
</dbReference>
<dbReference type="PROSITE" id="PS01064">
    <property type="entry name" value="PYRIDOX_OXIDASE"/>
    <property type="match status" value="1"/>
</dbReference>
<feature type="binding site" evidence="5">
    <location>
        <position position="109"/>
    </location>
    <ligand>
        <name>FMN</name>
        <dbReference type="ChEBI" id="CHEBI:58210"/>
    </ligand>
</feature>
<feature type="binding site" evidence="5">
    <location>
        <begin position="65"/>
        <end position="70"/>
    </location>
    <ligand>
        <name>FMN</name>
        <dbReference type="ChEBI" id="CHEBI:58210"/>
    </ligand>
</feature>
<comment type="subunit">
    <text evidence="5">Homodimer.</text>
</comment>
<dbReference type="EC" id="1.4.3.5" evidence="5"/>
<evidence type="ECO:0000256" key="1">
    <source>
        <dbReference type="ARBA" id="ARBA00007301"/>
    </source>
</evidence>
<comment type="similarity">
    <text evidence="1 5">Belongs to the pyridoxamine 5'-phosphate oxidase family.</text>
</comment>
<name>A0ABR7Y2N8_9SPHI</name>
<dbReference type="RefSeq" id="WP_190308721.1">
    <property type="nucleotide sequence ID" value="NZ_JACNYK010000002.1"/>
</dbReference>
<feature type="domain" description="Pyridoxine 5'-phosphate oxidase dimerisation C-terminal" evidence="7">
    <location>
        <begin position="177"/>
        <end position="217"/>
    </location>
</feature>
<feature type="binding site" evidence="5">
    <location>
        <position position="131"/>
    </location>
    <ligand>
        <name>substrate</name>
    </ligand>
</feature>
<feature type="binding site" evidence="5">
    <location>
        <position position="127"/>
    </location>
    <ligand>
        <name>substrate</name>
    </ligand>
</feature>
<evidence type="ECO:0000256" key="4">
    <source>
        <dbReference type="ARBA" id="ARBA00023002"/>
    </source>
</evidence>
<keyword evidence="4 5" id="KW-0560">Oxidoreductase</keyword>
<dbReference type="NCBIfam" id="TIGR00558">
    <property type="entry name" value="pdxH"/>
    <property type="match status" value="1"/>
</dbReference>
<reference evidence="8 9" key="1">
    <citation type="submission" date="2020-08" db="EMBL/GenBank/DDBJ databases">
        <title>Sphingobacterium sp. DN00404 isolated from aquaculture water.</title>
        <authorList>
            <person name="Zhang M."/>
        </authorList>
    </citation>
    <scope>NUCLEOTIDE SEQUENCE [LARGE SCALE GENOMIC DNA]</scope>
    <source>
        <strain evidence="8 9">KCTC 32294</strain>
    </source>
</reference>
<feature type="binding site" evidence="5">
    <location>
        <position position="70"/>
    </location>
    <ligand>
        <name>substrate</name>
    </ligand>
</feature>